<dbReference type="AlphaFoldDB" id="A0A4Q7V7X2"/>
<evidence type="ECO:0000313" key="6">
    <source>
        <dbReference type="Proteomes" id="UP000291591"/>
    </source>
</evidence>
<accession>A0A4Q7V7X2</accession>
<evidence type="ECO:0000256" key="1">
    <source>
        <dbReference type="ARBA" id="ARBA00023015"/>
    </source>
</evidence>
<dbReference type="EMBL" id="SHKL01000001">
    <property type="protein sequence ID" value="RZT88923.1"/>
    <property type="molecule type" value="Genomic_DNA"/>
</dbReference>
<dbReference type="InterPro" id="IPR011051">
    <property type="entry name" value="RmlC_Cupin_sf"/>
</dbReference>
<dbReference type="InterPro" id="IPR032783">
    <property type="entry name" value="AraC_lig"/>
</dbReference>
<name>A0A4Q7V7X2_PSEST</name>
<protein>
    <submittedName>
        <fullName evidence="5">AraC-like DNA-binding protein</fullName>
    </submittedName>
</protein>
<gene>
    <name evidence="5" type="ORF">EV383_5877</name>
</gene>
<feature type="domain" description="HTH araC/xylS-type" evidence="4">
    <location>
        <begin position="214"/>
        <end position="312"/>
    </location>
</feature>
<dbReference type="OrthoDB" id="241790at2"/>
<dbReference type="PANTHER" id="PTHR46796">
    <property type="entry name" value="HTH-TYPE TRANSCRIPTIONAL ACTIVATOR RHAS-RELATED"/>
    <property type="match status" value="1"/>
</dbReference>
<evidence type="ECO:0000256" key="3">
    <source>
        <dbReference type="ARBA" id="ARBA00023163"/>
    </source>
</evidence>
<keyword evidence="3" id="KW-0804">Transcription</keyword>
<comment type="caution">
    <text evidence="5">The sequence shown here is derived from an EMBL/GenBank/DDBJ whole genome shotgun (WGS) entry which is preliminary data.</text>
</comment>
<proteinExistence type="predicted"/>
<keyword evidence="2 5" id="KW-0238">DNA-binding</keyword>
<dbReference type="Proteomes" id="UP000291591">
    <property type="component" value="Unassembled WGS sequence"/>
</dbReference>
<sequence>MDEQPPWAVTDPVGEALHVLRMSGTFYCRSELTAPWGMTLPATPGCLWFHVVTSGACELEVTGGETVTMRPGELVLVPRGDEHRLRGAPGVATPDIRSIPHPMLDDRYALLRHGGDGEATRMVCGAVRFEHPAARGLLDLLPGLIRVEATAGADRCHDTLRLIAAEVEDLRPGGEAVITRLADVLVIQALRQWLANDPAARTGWLGALADDRVGRVLAQVHRDPSRDWTVTSLAATASMSRSAFAARFTDLVGEPAMAYVTRWRMHVAADALTSGDATVAELAGRLGYRSEAAFSRAFSRTVGESPGALRRRDRAVSTSLAANLEG</sequence>
<dbReference type="GO" id="GO:0043565">
    <property type="term" value="F:sequence-specific DNA binding"/>
    <property type="evidence" value="ECO:0007669"/>
    <property type="project" value="InterPro"/>
</dbReference>
<dbReference type="Gene3D" id="1.10.10.60">
    <property type="entry name" value="Homeodomain-like"/>
    <property type="match status" value="1"/>
</dbReference>
<dbReference type="PROSITE" id="PS01124">
    <property type="entry name" value="HTH_ARAC_FAMILY_2"/>
    <property type="match status" value="1"/>
</dbReference>
<dbReference type="InterPro" id="IPR014710">
    <property type="entry name" value="RmlC-like_jellyroll"/>
</dbReference>
<dbReference type="GO" id="GO:0003700">
    <property type="term" value="F:DNA-binding transcription factor activity"/>
    <property type="evidence" value="ECO:0007669"/>
    <property type="project" value="InterPro"/>
</dbReference>
<dbReference type="InterPro" id="IPR009057">
    <property type="entry name" value="Homeodomain-like_sf"/>
</dbReference>
<dbReference type="PANTHER" id="PTHR46796:SF7">
    <property type="entry name" value="ARAC FAMILY TRANSCRIPTIONAL REGULATOR"/>
    <property type="match status" value="1"/>
</dbReference>
<evidence type="ECO:0000313" key="5">
    <source>
        <dbReference type="EMBL" id="RZT88923.1"/>
    </source>
</evidence>
<dbReference type="Gene3D" id="2.60.120.10">
    <property type="entry name" value="Jelly Rolls"/>
    <property type="match status" value="1"/>
</dbReference>
<dbReference type="SMART" id="SM00342">
    <property type="entry name" value="HTH_ARAC"/>
    <property type="match status" value="1"/>
</dbReference>
<evidence type="ECO:0000256" key="2">
    <source>
        <dbReference type="ARBA" id="ARBA00023125"/>
    </source>
</evidence>
<dbReference type="InterPro" id="IPR018060">
    <property type="entry name" value="HTH_AraC"/>
</dbReference>
<dbReference type="Pfam" id="PF12833">
    <property type="entry name" value="HTH_18"/>
    <property type="match status" value="1"/>
</dbReference>
<dbReference type="SUPFAM" id="SSF51182">
    <property type="entry name" value="RmlC-like cupins"/>
    <property type="match status" value="1"/>
</dbReference>
<evidence type="ECO:0000259" key="4">
    <source>
        <dbReference type="PROSITE" id="PS01124"/>
    </source>
</evidence>
<dbReference type="Pfam" id="PF12852">
    <property type="entry name" value="Cupin_6"/>
    <property type="match status" value="1"/>
</dbReference>
<dbReference type="InterPro" id="IPR050204">
    <property type="entry name" value="AraC_XylS_family_regulators"/>
</dbReference>
<keyword evidence="6" id="KW-1185">Reference proteome</keyword>
<organism evidence="5 6">
    <name type="scientific">Pseudonocardia sediminis</name>
    <dbReference type="NCBI Taxonomy" id="1397368"/>
    <lineage>
        <taxon>Bacteria</taxon>
        <taxon>Bacillati</taxon>
        <taxon>Actinomycetota</taxon>
        <taxon>Actinomycetes</taxon>
        <taxon>Pseudonocardiales</taxon>
        <taxon>Pseudonocardiaceae</taxon>
        <taxon>Pseudonocardia</taxon>
    </lineage>
</organism>
<keyword evidence="1" id="KW-0805">Transcription regulation</keyword>
<dbReference type="SUPFAM" id="SSF46689">
    <property type="entry name" value="Homeodomain-like"/>
    <property type="match status" value="2"/>
</dbReference>
<dbReference type="RefSeq" id="WP_130293079.1">
    <property type="nucleotide sequence ID" value="NZ_SHKL01000001.1"/>
</dbReference>
<reference evidence="5 6" key="1">
    <citation type="submission" date="2019-02" db="EMBL/GenBank/DDBJ databases">
        <title>Sequencing the genomes of 1000 actinobacteria strains.</title>
        <authorList>
            <person name="Klenk H.-P."/>
        </authorList>
    </citation>
    <scope>NUCLEOTIDE SEQUENCE [LARGE SCALE GENOMIC DNA]</scope>
    <source>
        <strain evidence="5 6">DSM 45779</strain>
    </source>
</reference>